<evidence type="ECO:0000313" key="3">
    <source>
        <dbReference type="EMBL" id="NLW34100.1"/>
    </source>
</evidence>
<feature type="domain" description="Glutamate synthase" evidence="2">
    <location>
        <begin position="292"/>
        <end position="418"/>
    </location>
</feature>
<dbReference type="InterPro" id="IPR013785">
    <property type="entry name" value="Aldolase_TIM"/>
</dbReference>
<gene>
    <name evidence="3" type="ORF">GXY80_01270</name>
</gene>
<accession>A0A971RZB3</accession>
<dbReference type="GO" id="GO:0015930">
    <property type="term" value="F:glutamate synthase activity"/>
    <property type="evidence" value="ECO:0007669"/>
    <property type="project" value="InterPro"/>
</dbReference>
<reference evidence="3" key="2">
    <citation type="submission" date="2020-01" db="EMBL/GenBank/DDBJ databases">
        <authorList>
            <person name="Campanaro S."/>
        </authorList>
    </citation>
    <scope>NUCLEOTIDE SEQUENCE</scope>
    <source>
        <strain evidence="3">AS06rmzACSIP_7</strain>
    </source>
</reference>
<evidence type="ECO:0000256" key="1">
    <source>
        <dbReference type="ARBA" id="ARBA00009716"/>
    </source>
</evidence>
<dbReference type="GO" id="GO:0006537">
    <property type="term" value="P:glutamate biosynthetic process"/>
    <property type="evidence" value="ECO:0007669"/>
    <property type="project" value="InterPro"/>
</dbReference>
<evidence type="ECO:0000259" key="2">
    <source>
        <dbReference type="Pfam" id="PF01645"/>
    </source>
</evidence>
<organism evidence="3 4">
    <name type="scientific">Syntrophorhabdus aromaticivorans</name>
    <dbReference type="NCBI Taxonomy" id="328301"/>
    <lineage>
        <taxon>Bacteria</taxon>
        <taxon>Pseudomonadati</taxon>
        <taxon>Thermodesulfobacteriota</taxon>
        <taxon>Syntrophorhabdia</taxon>
        <taxon>Syntrophorhabdales</taxon>
        <taxon>Syntrophorhabdaceae</taxon>
        <taxon>Syntrophorhabdus</taxon>
    </lineage>
</organism>
<dbReference type="InterPro" id="IPR002932">
    <property type="entry name" value="Glu_synthdom"/>
</dbReference>
<protein>
    <submittedName>
        <fullName evidence="3">FMN-binding glutamate synthase family protein</fullName>
    </submittedName>
</protein>
<proteinExistence type="inferred from homology"/>
<comment type="caution">
    <text evidence="3">The sequence shown here is derived from an EMBL/GenBank/DDBJ whole genome shotgun (WGS) entry which is preliminary data.</text>
</comment>
<dbReference type="AlphaFoldDB" id="A0A971RZB3"/>
<sequence length="558" mass="60794">MIGWPKSNDALGTVNRGNPAESGLCTLCRADCKGKCEAWLSSLKGRKILYPRDFGMVTAGSANTCHIGVSYNSLRIQGYNYGVSGLPAGLTTSADDCIFPNVNIETEFGSDIKTKCRVPIMTGALGSTFVAAKYWNSFAVGAALVGIPIVVGENVVGIDREAVIKNGKIEKAPELDRRINTYLRYFDGYGAIIVQMNVEDTRNGVAEYVIDKYGDKVIIELKWGQGAKDIGGEIQVDSLGYALFLKDRGYMVDPDPTKPEVQKAFDHGAVKTFARHSRLGYTDLSSADHVEETFMTAVEYLRTIGFKRISLKTGSYGMEALAMAIKYASHAELDLLTVDGSGGGTGMSPWNMMETWGVPSILLHSKTYEYASILASKDVKVVDIAFAGGLAREDHIFKALSLGAPFTKLICMGRAAMIPGFVGSNIEGVLNPDRKKSVNGNWDELPPAVKELGATAEEIFAGYYDVQKKVGEKEMKNIPYGAIAMWTFTDKLCAGLQQLMAGARRFSLPEISRNDIFSGNRETEMETKIPFITDVLDESAKNILNTPFTIPSKKRGAR</sequence>
<dbReference type="Gene3D" id="3.20.20.70">
    <property type="entry name" value="Aldolase class I"/>
    <property type="match status" value="1"/>
</dbReference>
<dbReference type="Pfam" id="PF01645">
    <property type="entry name" value="Glu_synthase"/>
    <property type="match status" value="1"/>
</dbReference>
<evidence type="ECO:0000313" key="4">
    <source>
        <dbReference type="Proteomes" id="UP000777265"/>
    </source>
</evidence>
<comment type="similarity">
    <text evidence="1">Belongs to the glutamate synthase family.</text>
</comment>
<reference evidence="3" key="1">
    <citation type="journal article" date="2020" name="Biotechnol. Biofuels">
        <title>New insights from the biogas microbiome by comprehensive genome-resolved metagenomics of nearly 1600 species originating from multiple anaerobic digesters.</title>
        <authorList>
            <person name="Campanaro S."/>
            <person name="Treu L."/>
            <person name="Rodriguez-R L.M."/>
            <person name="Kovalovszki A."/>
            <person name="Ziels R.M."/>
            <person name="Maus I."/>
            <person name="Zhu X."/>
            <person name="Kougias P.G."/>
            <person name="Basile A."/>
            <person name="Luo G."/>
            <person name="Schluter A."/>
            <person name="Konstantinidis K.T."/>
            <person name="Angelidaki I."/>
        </authorList>
    </citation>
    <scope>NUCLEOTIDE SEQUENCE</scope>
    <source>
        <strain evidence="3">AS06rmzACSIP_7</strain>
    </source>
</reference>
<dbReference type="SUPFAM" id="SSF51395">
    <property type="entry name" value="FMN-linked oxidoreductases"/>
    <property type="match status" value="1"/>
</dbReference>
<dbReference type="EMBL" id="JAAYEE010000021">
    <property type="protein sequence ID" value="NLW34100.1"/>
    <property type="molecule type" value="Genomic_DNA"/>
</dbReference>
<name>A0A971RZB3_9BACT</name>
<dbReference type="Proteomes" id="UP000777265">
    <property type="component" value="Unassembled WGS sequence"/>
</dbReference>